<evidence type="ECO:0000256" key="5">
    <source>
        <dbReference type="ARBA" id="ARBA00022729"/>
    </source>
</evidence>
<comment type="similarity">
    <text evidence="3 8">Belongs to the glycosyl hydrolase 27 family.</text>
</comment>
<dbReference type="InterPro" id="IPR013785">
    <property type="entry name" value="Aldolase_TIM"/>
</dbReference>
<dbReference type="PANTHER" id="PTHR11452">
    <property type="entry name" value="ALPHA-GALACTOSIDASE/ALPHA-N-ACETYLGALACTOSAMINIDASE"/>
    <property type="match status" value="1"/>
</dbReference>
<dbReference type="Pfam" id="PF17801">
    <property type="entry name" value="Melibiase_C"/>
    <property type="match status" value="1"/>
</dbReference>
<keyword evidence="7 8" id="KW-0326">Glycosidase</keyword>
<evidence type="ECO:0000259" key="9">
    <source>
        <dbReference type="Pfam" id="PF17801"/>
    </source>
</evidence>
<dbReference type="CDD" id="cd14792">
    <property type="entry name" value="GH27"/>
    <property type="match status" value="1"/>
</dbReference>
<feature type="domain" description="Alpha galactosidase C-terminal" evidence="9">
    <location>
        <begin position="381"/>
        <end position="442"/>
    </location>
</feature>
<accession>A0AAE1IE37</accession>
<dbReference type="EC" id="3.2.1.22" evidence="4 8"/>
<comment type="catalytic activity">
    <reaction evidence="1 8">
        <text>Hydrolysis of terminal, non-reducing alpha-D-galactose residues in alpha-D-galactosides, including galactose oligosaccharides, galactomannans and galactolipids.</text>
        <dbReference type="EC" id="3.2.1.22"/>
    </reaction>
</comment>
<dbReference type="InterPro" id="IPR017853">
    <property type="entry name" value="GH"/>
</dbReference>
<reference evidence="10" key="1">
    <citation type="submission" date="2023-11" db="EMBL/GenBank/DDBJ databases">
        <title>The genome sequences of three competitors of mushroom-forming fungi.</title>
        <authorList>
            <person name="Beijen E."/>
            <person name="Ohm R.A."/>
        </authorList>
    </citation>
    <scope>NUCLEOTIDE SEQUENCE</scope>
    <source>
        <strain evidence="10">CBS 100526</strain>
    </source>
</reference>
<protein>
    <recommendedName>
        <fullName evidence="4 8">Alpha-galactosidase</fullName>
        <ecNumber evidence="4 8">3.2.1.22</ecNumber>
    </recommendedName>
    <alternativeName>
        <fullName evidence="8">Melibiase</fullName>
    </alternativeName>
</protein>
<dbReference type="AlphaFoldDB" id="A0AAE1IE37"/>
<comment type="function">
    <text evidence="2">Hydrolyzes a variety of simple alpha-D-galactoside as well as more complex molecules such as oligosaccharides and polysaccharides.</text>
</comment>
<evidence type="ECO:0000256" key="3">
    <source>
        <dbReference type="ARBA" id="ARBA00009743"/>
    </source>
</evidence>
<dbReference type="InterPro" id="IPR013780">
    <property type="entry name" value="Glyco_hydro_b"/>
</dbReference>
<dbReference type="PANTHER" id="PTHR11452:SF75">
    <property type="entry name" value="ALPHA-GALACTOSIDASE MEL1"/>
    <property type="match status" value="1"/>
</dbReference>
<dbReference type="InterPro" id="IPR000111">
    <property type="entry name" value="Glyco_hydro_27/36_CS"/>
</dbReference>
<dbReference type="InterPro" id="IPR041233">
    <property type="entry name" value="Melibiase_C"/>
</dbReference>
<dbReference type="RefSeq" id="XP_062756221.1">
    <property type="nucleotide sequence ID" value="XM_062899067.1"/>
</dbReference>
<evidence type="ECO:0000256" key="4">
    <source>
        <dbReference type="ARBA" id="ARBA00012755"/>
    </source>
</evidence>
<gene>
    <name evidence="10" type="ORF">Triagg1_4641</name>
</gene>
<comment type="caution">
    <text evidence="10">The sequence shown here is derived from an EMBL/GenBank/DDBJ whole genome shotgun (WGS) entry which is preliminary data.</text>
</comment>
<proteinExistence type="inferred from homology"/>
<dbReference type="PRINTS" id="PR00740">
    <property type="entry name" value="GLHYDRLASE27"/>
</dbReference>
<dbReference type="Gene3D" id="2.60.40.1180">
    <property type="entry name" value="Golgi alpha-mannosidase II"/>
    <property type="match status" value="1"/>
</dbReference>
<evidence type="ECO:0000256" key="6">
    <source>
        <dbReference type="ARBA" id="ARBA00022801"/>
    </source>
</evidence>
<dbReference type="Proteomes" id="UP001273209">
    <property type="component" value="Unassembled WGS sequence"/>
</dbReference>
<evidence type="ECO:0000256" key="7">
    <source>
        <dbReference type="ARBA" id="ARBA00023295"/>
    </source>
</evidence>
<keyword evidence="6 8" id="KW-0378">Hydrolase</keyword>
<evidence type="ECO:0000256" key="1">
    <source>
        <dbReference type="ARBA" id="ARBA00001255"/>
    </source>
</evidence>
<evidence type="ECO:0000256" key="2">
    <source>
        <dbReference type="ARBA" id="ARBA00003969"/>
    </source>
</evidence>
<dbReference type="InterPro" id="IPR002241">
    <property type="entry name" value="Glyco_hydro_27"/>
</dbReference>
<keyword evidence="11" id="KW-1185">Reference proteome</keyword>
<dbReference type="SUPFAM" id="SSF51445">
    <property type="entry name" value="(Trans)glycosidases"/>
    <property type="match status" value="2"/>
</dbReference>
<organism evidence="10 11">
    <name type="scientific">Trichoderma aggressivum f. europaeum</name>
    <dbReference type="NCBI Taxonomy" id="173218"/>
    <lineage>
        <taxon>Eukaryota</taxon>
        <taxon>Fungi</taxon>
        <taxon>Dikarya</taxon>
        <taxon>Ascomycota</taxon>
        <taxon>Pezizomycotina</taxon>
        <taxon>Sordariomycetes</taxon>
        <taxon>Hypocreomycetidae</taxon>
        <taxon>Hypocreales</taxon>
        <taxon>Hypocreaceae</taxon>
        <taxon>Trichoderma</taxon>
    </lineage>
</organism>
<keyword evidence="5" id="KW-0732">Signal</keyword>
<dbReference type="PROSITE" id="PS00512">
    <property type="entry name" value="ALPHA_GALACTOSIDASE"/>
    <property type="match status" value="1"/>
</dbReference>
<dbReference type="SUPFAM" id="SSF51011">
    <property type="entry name" value="Glycosyl hydrolase domain"/>
    <property type="match status" value="1"/>
</dbReference>
<dbReference type="GO" id="GO:0005975">
    <property type="term" value="P:carbohydrate metabolic process"/>
    <property type="evidence" value="ECO:0007669"/>
    <property type="project" value="InterPro"/>
</dbReference>
<evidence type="ECO:0000256" key="8">
    <source>
        <dbReference type="RuleBase" id="RU361168"/>
    </source>
</evidence>
<dbReference type="GO" id="GO:0004557">
    <property type="term" value="F:alpha-galactosidase activity"/>
    <property type="evidence" value="ECO:0007669"/>
    <property type="project" value="UniProtKB-EC"/>
</dbReference>
<keyword evidence="8" id="KW-1015">Disulfide bond</keyword>
<evidence type="ECO:0000313" key="10">
    <source>
        <dbReference type="EMBL" id="KAK4074977.1"/>
    </source>
</evidence>
<name>A0AAE1IE37_9HYPO</name>
<sequence length="537" mass="58835">MRFPAKEGLLVALSASGVRAVNNGLARTPQMGWNNWNTFACSVSSTLLTNTAKLLTEYGLQDLGYKYVVLDDCWSSGRDAEGKLVADTTKFPDGMGAVADELHEQGFLFGMYSSAGEMTCARYAGSLDYEENDAQSFADWGVDYLKYDNCYHMGRFGTPLISFNRFNEMAKALKKTGRSILYSLCSWGEDYVHTVSLSPPPVLAFVTRRTVRECKTKKEEEKEGETANFFVASQWGGSIANSWRISGDIYDSFARPDDLCSCTNAADPACIAPGTHCSVLAIINKVAPYIDRGLPGGWNDLDMLEVGHGGMTEEEYKAHFSMWAALKSPLLLGNDLRKLTASSLAIINNPAIIALNQDPRGRAVQRISRDLDVPKDRHGVGETHVWSGPLANGDQVVILLNAADADLDMTVSLDDVFIMDGVGTAPQVKQDWAIHDLWGSSGSRMSSHDAQALLDAKDADARRSLLQTKLDWYNATELPYAQGLSRRDPRLFGERIGAVEAGGSISVRVPRHAAKVFRLQSTSGEDTTRKSLLKDEL</sequence>
<evidence type="ECO:0000313" key="11">
    <source>
        <dbReference type="Proteomes" id="UP001273209"/>
    </source>
</evidence>
<dbReference type="GeneID" id="87918972"/>
<dbReference type="Gene3D" id="3.20.20.70">
    <property type="entry name" value="Aldolase class I"/>
    <property type="match status" value="2"/>
</dbReference>
<dbReference type="Pfam" id="PF16499">
    <property type="entry name" value="Melibiase_2"/>
    <property type="match status" value="2"/>
</dbReference>
<dbReference type="EMBL" id="JAWRVG010000015">
    <property type="protein sequence ID" value="KAK4074977.1"/>
    <property type="molecule type" value="Genomic_DNA"/>
</dbReference>